<gene>
    <name evidence="2" type="ORF">JKP34_05335</name>
</gene>
<keyword evidence="1" id="KW-0812">Transmembrane</keyword>
<dbReference type="AlphaFoldDB" id="A0A937AFJ3"/>
<feature type="transmembrane region" description="Helical" evidence="1">
    <location>
        <begin position="73"/>
        <end position="94"/>
    </location>
</feature>
<accession>A0A937AFJ3</accession>
<keyword evidence="1" id="KW-1133">Transmembrane helix</keyword>
<dbReference type="InterPro" id="IPR021215">
    <property type="entry name" value="DUF2752"/>
</dbReference>
<sequence>MKQKRFYIIILSLLVVGVAWFSYNLMDANQVKGPTICLFKNVSSLPCPACGSTRSAMLITQGELKKAALQNPLGFLLVLGLFSLPIWLLHDLITRRASLFQFSQSINEVLKKPQYSYPLIILILINWCWNIFKGL</sequence>
<name>A0A937AFJ3_9BACT</name>
<dbReference type="Pfam" id="PF10825">
    <property type="entry name" value="DUF2752"/>
    <property type="match status" value="1"/>
</dbReference>
<proteinExistence type="predicted"/>
<dbReference type="RefSeq" id="WP_201918444.1">
    <property type="nucleotide sequence ID" value="NZ_JAERQG010000001.1"/>
</dbReference>
<comment type="caution">
    <text evidence="2">The sequence shown here is derived from an EMBL/GenBank/DDBJ whole genome shotgun (WGS) entry which is preliminary data.</text>
</comment>
<dbReference type="EMBL" id="JAERQG010000001">
    <property type="protein sequence ID" value="MBL0764664.1"/>
    <property type="molecule type" value="Genomic_DNA"/>
</dbReference>
<evidence type="ECO:0000256" key="1">
    <source>
        <dbReference type="SAM" id="Phobius"/>
    </source>
</evidence>
<protein>
    <submittedName>
        <fullName evidence="2">DUF2752 domain-containing protein</fullName>
    </submittedName>
</protein>
<keyword evidence="1" id="KW-0472">Membrane</keyword>
<feature type="transmembrane region" description="Helical" evidence="1">
    <location>
        <begin position="7"/>
        <end position="26"/>
    </location>
</feature>
<dbReference type="Proteomes" id="UP000642920">
    <property type="component" value="Unassembled WGS sequence"/>
</dbReference>
<evidence type="ECO:0000313" key="2">
    <source>
        <dbReference type="EMBL" id="MBL0764664.1"/>
    </source>
</evidence>
<keyword evidence="3" id="KW-1185">Reference proteome</keyword>
<organism evidence="2 3">
    <name type="scientific">Marivirga atlantica</name>
    <dbReference type="NCBI Taxonomy" id="1548457"/>
    <lineage>
        <taxon>Bacteria</taxon>
        <taxon>Pseudomonadati</taxon>
        <taxon>Bacteroidota</taxon>
        <taxon>Cytophagia</taxon>
        <taxon>Cytophagales</taxon>
        <taxon>Marivirgaceae</taxon>
        <taxon>Marivirga</taxon>
    </lineage>
</organism>
<reference evidence="2" key="1">
    <citation type="submission" date="2021-01" db="EMBL/GenBank/DDBJ databases">
        <title>Marivirga sp. nov., isolated from intertidal surface sediments.</title>
        <authorList>
            <person name="Zhang M."/>
        </authorList>
    </citation>
    <scope>NUCLEOTIDE SEQUENCE</scope>
    <source>
        <strain evidence="2">SM1354</strain>
    </source>
</reference>
<evidence type="ECO:0000313" key="3">
    <source>
        <dbReference type="Proteomes" id="UP000642920"/>
    </source>
</evidence>